<protein>
    <submittedName>
        <fullName evidence="2">10042_t:CDS:1</fullName>
    </submittedName>
</protein>
<evidence type="ECO:0000256" key="1">
    <source>
        <dbReference type="SAM" id="Phobius"/>
    </source>
</evidence>
<keyword evidence="3" id="KW-1185">Reference proteome</keyword>
<organism evidence="2 3">
    <name type="scientific">Gigaspora margarita</name>
    <dbReference type="NCBI Taxonomy" id="4874"/>
    <lineage>
        <taxon>Eukaryota</taxon>
        <taxon>Fungi</taxon>
        <taxon>Fungi incertae sedis</taxon>
        <taxon>Mucoromycota</taxon>
        <taxon>Glomeromycotina</taxon>
        <taxon>Glomeromycetes</taxon>
        <taxon>Diversisporales</taxon>
        <taxon>Gigasporaceae</taxon>
        <taxon>Gigaspora</taxon>
    </lineage>
</organism>
<dbReference type="Proteomes" id="UP000789901">
    <property type="component" value="Unassembled WGS sequence"/>
</dbReference>
<reference evidence="2 3" key="1">
    <citation type="submission" date="2021-06" db="EMBL/GenBank/DDBJ databases">
        <authorList>
            <person name="Kallberg Y."/>
            <person name="Tangrot J."/>
            <person name="Rosling A."/>
        </authorList>
    </citation>
    <scope>NUCLEOTIDE SEQUENCE [LARGE SCALE GENOMIC DNA]</scope>
    <source>
        <strain evidence="2 3">120-4 pot B 10/14</strain>
    </source>
</reference>
<dbReference type="EMBL" id="CAJVQB010008097">
    <property type="protein sequence ID" value="CAG8713946.1"/>
    <property type="molecule type" value="Genomic_DNA"/>
</dbReference>
<keyword evidence="1" id="KW-0472">Membrane</keyword>
<accession>A0ABN7V1X8</accession>
<feature type="transmembrane region" description="Helical" evidence="1">
    <location>
        <begin position="108"/>
        <end position="126"/>
    </location>
</feature>
<evidence type="ECO:0000313" key="2">
    <source>
        <dbReference type="EMBL" id="CAG8713946.1"/>
    </source>
</evidence>
<keyword evidence="1" id="KW-1133">Transmembrane helix</keyword>
<proteinExistence type="predicted"/>
<comment type="caution">
    <text evidence="2">The sequence shown here is derived from an EMBL/GenBank/DDBJ whole genome shotgun (WGS) entry which is preliminary data.</text>
</comment>
<keyword evidence="1" id="KW-0812">Transmembrane</keyword>
<evidence type="ECO:0000313" key="3">
    <source>
        <dbReference type="Proteomes" id="UP000789901"/>
    </source>
</evidence>
<sequence>MACVTRIKFCRSTNEYAPIDWTTSLIRNGFLCHFMVGFSVIYGGHPHRFMVGFLIVSLWVPKSVHSEFSSSFTVDFPLLHDRLSLSSCGGFLNLLVVTSIMFIDGLELVIIAGYNLGLLELVIGVIRF</sequence>
<name>A0ABN7V1X8_GIGMA</name>
<gene>
    <name evidence="2" type="ORF">GMARGA_LOCUS12958</name>
</gene>
<feature type="non-terminal residue" evidence="2">
    <location>
        <position position="1"/>
    </location>
</feature>